<evidence type="ECO:0000313" key="5">
    <source>
        <dbReference type="EMBL" id="AIA85106.1"/>
    </source>
</evidence>
<dbReference type="InterPro" id="IPR008979">
    <property type="entry name" value="Galactose-bd-like_sf"/>
</dbReference>
<feature type="non-terminal residue" evidence="5">
    <location>
        <position position="155"/>
    </location>
</feature>
<accession>A0A060BX81</accession>
<dbReference type="GO" id="GO:0004553">
    <property type="term" value="F:hydrolase activity, hydrolyzing O-glycosyl compounds"/>
    <property type="evidence" value="ECO:0007669"/>
    <property type="project" value="InterPro"/>
</dbReference>
<evidence type="ECO:0000256" key="2">
    <source>
        <dbReference type="ARBA" id="ARBA00022801"/>
    </source>
</evidence>
<feature type="domain" description="Glycoside hydrolase family 2 immunoglobulin-like beta-sandwich" evidence="4">
    <location>
        <begin position="45"/>
        <end position="139"/>
    </location>
</feature>
<dbReference type="Gene3D" id="2.60.120.260">
    <property type="entry name" value="Galactose-binding domain-like"/>
    <property type="match status" value="1"/>
</dbReference>
<feature type="non-terminal residue" evidence="5">
    <location>
        <position position="1"/>
    </location>
</feature>
<comment type="similarity">
    <text evidence="1">Belongs to the glycosyl hydrolase 2 family.</text>
</comment>
<dbReference type="InterPro" id="IPR013783">
    <property type="entry name" value="Ig-like_fold"/>
</dbReference>
<dbReference type="InterPro" id="IPR036156">
    <property type="entry name" value="Beta-gal/glucu_dom_sf"/>
</dbReference>
<dbReference type="InterPro" id="IPR051913">
    <property type="entry name" value="GH2_Domain-Containing"/>
</dbReference>
<keyword evidence="3" id="KW-0326">Glycosidase</keyword>
<evidence type="ECO:0000256" key="1">
    <source>
        <dbReference type="ARBA" id="ARBA00007401"/>
    </source>
</evidence>
<organism evidence="5">
    <name type="scientific">uncultured Akkermansia sp</name>
    <dbReference type="NCBI Taxonomy" id="512294"/>
    <lineage>
        <taxon>Bacteria</taxon>
        <taxon>Pseudomonadati</taxon>
        <taxon>Verrucomicrobiota</taxon>
        <taxon>Verrucomicrobiia</taxon>
        <taxon>Verrucomicrobiales</taxon>
        <taxon>Akkermansiaceae</taxon>
        <taxon>Akkermansia</taxon>
        <taxon>environmental samples</taxon>
    </lineage>
</organism>
<name>A0A060BX81_9BACT</name>
<dbReference type="PANTHER" id="PTHR42732:SF1">
    <property type="entry name" value="BETA-MANNOSIDASE"/>
    <property type="match status" value="1"/>
</dbReference>
<reference evidence="5" key="1">
    <citation type="journal article" date="2013" name="Environ. Microbiol.">
        <title>Seasonally variable intestinal metagenomes of the red palm weevil (Rhynchophorus ferrugineus).</title>
        <authorList>
            <person name="Jia S."/>
            <person name="Zhang X."/>
            <person name="Zhang G."/>
            <person name="Yin A."/>
            <person name="Zhang S."/>
            <person name="Li F."/>
            <person name="Wang L."/>
            <person name="Zhao D."/>
            <person name="Yun Q."/>
            <person name="Tala"/>
            <person name="Wang J."/>
            <person name="Sun G."/>
            <person name="Baabdullah M."/>
            <person name="Yu X."/>
            <person name="Hu S."/>
            <person name="Al-Mssallem I.S."/>
            <person name="Yu J."/>
        </authorList>
    </citation>
    <scope>NUCLEOTIDE SEQUENCE</scope>
</reference>
<evidence type="ECO:0000256" key="3">
    <source>
        <dbReference type="ARBA" id="ARBA00023295"/>
    </source>
</evidence>
<dbReference type="EMBL" id="KF117848">
    <property type="protein sequence ID" value="AIA85106.1"/>
    <property type="molecule type" value="Genomic_DNA"/>
</dbReference>
<proteinExistence type="inferred from homology"/>
<keyword evidence="2" id="KW-0378">Hydrolase</keyword>
<dbReference type="Pfam" id="PF00703">
    <property type="entry name" value="Glyco_hydro_2"/>
    <property type="match status" value="1"/>
</dbReference>
<dbReference type="SUPFAM" id="SSF49785">
    <property type="entry name" value="Galactose-binding domain-like"/>
    <property type="match status" value="1"/>
</dbReference>
<dbReference type="PANTHER" id="PTHR42732">
    <property type="entry name" value="BETA-GALACTOSIDASE"/>
    <property type="match status" value="1"/>
</dbReference>
<dbReference type="InterPro" id="IPR006102">
    <property type="entry name" value="Ig-like_GH2"/>
</dbReference>
<evidence type="ECO:0000259" key="4">
    <source>
        <dbReference type="Pfam" id="PF00703"/>
    </source>
</evidence>
<dbReference type="SUPFAM" id="SSF49303">
    <property type="entry name" value="beta-Galactosidase/glucuronidase domain"/>
    <property type="match status" value="1"/>
</dbReference>
<protein>
    <submittedName>
        <fullName evidence="5">CAZy families GH2|CBM32 protein</fullName>
    </submittedName>
</protein>
<dbReference type="Gene3D" id="2.60.40.10">
    <property type="entry name" value="Immunoglobulins"/>
    <property type="match status" value="1"/>
</dbReference>
<sequence length="155" mass="17380">LFNKENVIAVRANTTGGRPRWYAGAGIYRHAWLQVVNPIHIPTYGTYITTPFISDEKAELKIITTLSNATDREQILTISQRVLDDAGKQVAQSDKNKIVVSAGQLMDLEQQFSLKAPDLWTLEHPTIYQMETTVRTGSRIVISTGLLRNTGIQIR</sequence>
<dbReference type="AlphaFoldDB" id="A0A060BX81"/>
<dbReference type="GO" id="GO:0005975">
    <property type="term" value="P:carbohydrate metabolic process"/>
    <property type="evidence" value="ECO:0007669"/>
    <property type="project" value="InterPro"/>
</dbReference>